<dbReference type="Proteomes" id="UP000001095">
    <property type="component" value="Unassembled WGS sequence"/>
</dbReference>
<dbReference type="InterPro" id="IPR006119">
    <property type="entry name" value="Resolv_N"/>
</dbReference>
<dbReference type="InterPro" id="IPR025827">
    <property type="entry name" value="Zn_ribbon_recom_dom"/>
</dbReference>
<dbReference type="PROSITE" id="PS51737">
    <property type="entry name" value="RECOMBINASE_DNA_BIND"/>
    <property type="match status" value="1"/>
</dbReference>
<gene>
    <name evidence="8" type="ORF">HMPREF9696_02658</name>
</gene>
<evidence type="ECO:0000256" key="1">
    <source>
        <dbReference type="ARBA" id="ARBA00022908"/>
    </source>
</evidence>
<feature type="active site" description="O-(5'-phospho-DNA)-serine intermediate" evidence="4 5">
    <location>
        <position position="19"/>
    </location>
</feature>
<evidence type="ECO:0000256" key="2">
    <source>
        <dbReference type="ARBA" id="ARBA00023125"/>
    </source>
</evidence>
<dbReference type="EMBL" id="AGWY01000011">
    <property type="protein sequence ID" value="EKS35386.1"/>
    <property type="molecule type" value="Genomic_DNA"/>
</dbReference>
<proteinExistence type="predicted"/>
<dbReference type="InterPro" id="IPR050639">
    <property type="entry name" value="SSR_resolvase"/>
</dbReference>
<dbReference type="PROSITE" id="PS00397">
    <property type="entry name" value="RECOMBINASES_1"/>
    <property type="match status" value="1"/>
</dbReference>
<dbReference type="HOGENOM" id="CLU_010686_17_1_5"/>
<keyword evidence="1" id="KW-0229">DNA integration</keyword>
<dbReference type="GO" id="GO:0015074">
    <property type="term" value="P:DNA integration"/>
    <property type="evidence" value="ECO:0007669"/>
    <property type="project" value="UniProtKB-KW"/>
</dbReference>
<feature type="domain" description="Resolvase/invertase-type recombinase catalytic" evidence="6">
    <location>
        <begin position="11"/>
        <end position="158"/>
    </location>
</feature>
<dbReference type="InterPro" id="IPR038109">
    <property type="entry name" value="DNA_bind_recomb_sf"/>
</dbReference>
<sequence>MLSSTEPKAKKAVAYVRVSSRAQEKRGDGLASQEAVCRRYADAMGYEVVEVFKEVLTGSAIDRPAMRSLISYLRANKAEGRYVIIDDLSRFSRGHEAHWALKKEIARAGGFLCSPKMQFGENANARLVEGVMVTVSQHQRELNAEQTRTRMFGRVLNGYWPFAAPMGYRHTRVQGHAGLLLTRDEPVASIIQEAMEGFASGRFETQAEVKRFLETQPAFPRKGRNGDVHYQAVSDLLTKLVYAGYVEHKDWGIAPLKGKHEPLVSLETFERIQNRISDVARAPMRVDIRSDFPLRGAVCCAECGKAMTSCWSTSKTGMKHAYYMCFGKGCPRYRKSIRRDELEGSFAEMLKHLVPGAKLIDLAKAMFKNAWQQRASQTAELTQTYKNEIKKIEKETARLIDLVVGSTSNEVAKAYERRVFELEKQKLLLVEKQEQLGRKPGSFDELFELAVSFLSKPYDLWASGNLALQKLVLRLTFAEHLAYCPENGFRTPKTTMPFKLLEPFREGKKSMARPKRFELLTPRFVDQFENVFERNDT</sequence>
<dbReference type="PANTHER" id="PTHR30461">
    <property type="entry name" value="DNA-INVERTASE FROM LAMBDOID PROPHAGE"/>
    <property type="match status" value="1"/>
</dbReference>
<dbReference type="PANTHER" id="PTHR30461:SF23">
    <property type="entry name" value="DNA RECOMBINASE-RELATED"/>
    <property type="match status" value="1"/>
</dbReference>
<organism evidence="8 9">
    <name type="scientific">Afipia clevelandensis ATCC 49720</name>
    <dbReference type="NCBI Taxonomy" id="883079"/>
    <lineage>
        <taxon>Bacteria</taxon>
        <taxon>Pseudomonadati</taxon>
        <taxon>Pseudomonadota</taxon>
        <taxon>Alphaproteobacteria</taxon>
        <taxon>Hyphomicrobiales</taxon>
        <taxon>Nitrobacteraceae</taxon>
        <taxon>Afipia</taxon>
    </lineage>
</organism>
<keyword evidence="9" id="KW-1185">Reference proteome</keyword>
<evidence type="ECO:0000313" key="9">
    <source>
        <dbReference type="Proteomes" id="UP000001095"/>
    </source>
</evidence>
<comment type="caution">
    <text evidence="8">The sequence shown here is derived from an EMBL/GenBank/DDBJ whole genome shotgun (WGS) entry which is preliminary data.</text>
</comment>
<evidence type="ECO:0008006" key="10">
    <source>
        <dbReference type="Google" id="ProtNLM"/>
    </source>
</evidence>
<dbReference type="Gene3D" id="3.90.1750.20">
    <property type="entry name" value="Putative Large Serine Recombinase, Chain B, Domain 2"/>
    <property type="match status" value="1"/>
</dbReference>
<dbReference type="PROSITE" id="PS51736">
    <property type="entry name" value="RECOMBINASES_3"/>
    <property type="match status" value="1"/>
</dbReference>
<dbReference type="GO" id="GO:0003677">
    <property type="term" value="F:DNA binding"/>
    <property type="evidence" value="ECO:0007669"/>
    <property type="project" value="UniProtKB-KW"/>
</dbReference>
<keyword evidence="3" id="KW-0233">DNA recombination</keyword>
<keyword evidence="2" id="KW-0238">DNA-binding</keyword>
<accession>K8P1R3</accession>
<evidence type="ECO:0000256" key="4">
    <source>
        <dbReference type="PIRSR" id="PIRSR606118-50"/>
    </source>
</evidence>
<dbReference type="RefSeq" id="WP_002713524.1">
    <property type="nucleotide sequence ID" value="NZ_KB375281.1"/>
</dbReference>
<evidence type="ECO:0000256" key="5">
    <source>
        <dbReference type="PROSITE-ProRule" id="PRU10137"/>
    </source>
</evidence>
<dbReference type="InterPro" id="IPR011109">
    <property type="entry name" value="DNA_bind_recombinase_dom"/>
</dbReference>
<dbReference type="SUPFAM" id="SSF53041">
    <property type="entry name" value="Resolvase-like"/>
    <property type="match status" value="1"/>
</dbReference>
<evidence type="ECO:0000259" key="7">
    <source>
        <dbReference type="PROSITE" id="PS51737"/>
    </source>
</evidence>
<dbReference type="Pfam" id="PF00239">
    <property type="entry name" value="Resolvase"/>
    <property type="match status" value="1"/>
</dbReference>
<protein>
    <recommendedName>
        <fullName evidence="10">Resolvase/invertase-type recombinase catalytic domain-containing protein</fullName>
    </recommendedName>
</protein>
<evidence type="ECO:0000256" key="3">
    <source>
        <dbReference type="ARBA" id="ARBA00023172"/>
    </source>
</evidence>
<dbReference type="Pfam" id="PF13408">
    <property type="entry name" value="Zn_ribbon_recom"/>
    <property type="match status" value="1"/>
</dbReference>
<evidence type="ECO:0000259" key="6">
    <source>
        <dbReference type="PROSITE" id="PS51736"/>
    </source>
</evidence>
<dbReference type="InterPro" id="IPR006118">
    <property type="entry name" value="Recombinase_CS"/>
</dbReference>
<evidence type="ECO:0000313" key="8">
    <source>
        <dbReference type="EMBL" id="EKS35386.1"/>
    </source>
</evidence>
<dbReference type="PATRIC" id="fig|883079.3.peg.2711"/>
<dbReference type="Gene3D" id="3.40.50.1390">
    <property type="entry name" value="Resolvase, N-terminal catalytic domain"/>
    <property type="match status" value="1"/>
</dbReference>
<dbReference type="SMART" id="SM00857">
    <property type="entry name" value="Resolvase"/>
    <property type="match status" value="1"/>
</dbReference>
<dbReference type="GO" id="GO:0000150">
    <property type="term" value="F:DNA strand exchange activity"/>
    <property type="evidence" value="ECO:0007669"/>
    <property type="project" value="InterPro"/>
</dbReference>
<dbReference type="OrthoDB" id="9791494at2"/>
<feature type="domain" description="Recombinase" evidence="7">
    <location>
        <begin position="165"/>
        <end position="282"/>
    </location>
</feature>
<dbReference type="Pfam" id="PF07508">
    <property type="entry name" value="Recombinase"/>
    <property type="match status" value="1"/>
</dbReference>
<dbReference type="InterPro" id="IPR036162">
    <property type="entry name" value="Resolvase-like_N_sf"/>
</dbReference>
<dbReference type="CDD" id="cd00338">
    <property type="entry name" value="Ser_Recombinase"/>
    <property type="match status" value="1"/>
</dbReference>
<dbReference type="AlphaFoldDB" id="K8P1R3"/>
<reference evidence="8 9" key="1">
    <citation type="submission" date="2012-04" db="EMBL/GenBank/DDBJ databases">
        <title>The Genome Sequence of Afipia clevelandensis ATCC 49720.</title>
        <authorList>
            <consortium name="The Broad Institute Genome Sequencing Platform"/>
            <person name="Earl A."/>
            <person name="Ward D."/>
            <person name="Feldgarden M."/>
            <person name="Gevers D."/>
            <person name="Huys G."/>
            <person name="Walker B."/>
            <person name="Young S.K."/>
            <person name="Zeng Q."/>
            <person name="Gargeya S."/>
            <person name="Fitzgerald M."/>
            <person name="Haas B."/>
            <person name="Abouelleil A."/>
            <person name="Alvarado L."/>
            <person name="Arachchi H.M."/>
            <person name="Berlin A."/>
            <person name="Chapman S.B."/>
            <person name="Goldberg J."/>
            <person name="Griggs A."/>
            <person name="Gujja S."/>
            <person name="Hansen M."/>
            <person name="Howarth C."/>
            <person name="Imamovic A."/>
            <person name="Larimer J."/>
            <person name="McCowen C."/>
            <person name="Montmayeur A."/>
            <person name="Murphy C."/>
            <person name="Neiman D."/>
            <person name="Pearson M."/>
            <person name="Priest M."/>
            <person name="Roberts A."/>
            <person name="Saif S."/>
            <person name="Shea T."/>
            <person name="Sisk P."/>
            <person name="Sykes S."/>
            <person name="Wortman J."/>
            <person name="Nusbaum C."/>
            <person name="Birren B."/>
        </authorList>
    </citation>
    <scope>NUCLEOTIDE SEQUENCE [LARGE SCALE GENOMIC DNA]</scope>
    <source>
        <strain evidence="8 9">ATCC 49720</strain>
    </source>
</reference>
<name>K8P1R3_9BRAD</name>